<evidence type="ECO:0000313" key="7">
    <source>
        <dbReference type="Proteomes" id="UP000224634"/>
    </source>
</evidence>
<feature type="domain" description="F-box" evidence="5">
    <location>
        <begin position="1"/>
        <end position="48"/>
    </location>
</feature>
<protein>
    <recommendedName>
        <fullName evidence="5">F-box domain-containing protein</fullName>
    </recommendedName>
</protein>
<evidence type="ECO:0000256" key="4">
    <source>
        <dbReference type="SAM" id="MobiDB-lite"/>
    </source>
</evidence>
<dbReference type="SUPFAM" id="SSF48403">
    <property type="entry name" value="Ankyrin repeat"/>
    <property type="match status" value="2"/>
</dbReference>
<dbReference type="STRING" id="1447883.A0A2B7Y5T1"/>
<dbReference type="PANTHER" id="PTHR24123">
    <property type="entry name" value="ANKYRIN REPEAT-CONTAINING"/>
    <property type="match status" value="1"/>
</dbReference>
<gene>
    <name evidence="6" type="ORF">AJ80_05245</name>
</gene>
<evidence type="ECO:0000256" key="2">
    <source>
        <dbReference type="ARBA" id="ARBA00023043"/>
    </source>
</evidence>
<dbReference type="InterPro" id="IPR001810">
    <property type="entry name" value="F-box_dom"/>
</dbReference>
<dbReference type="PRINTS" id="PR01415">
    <property type="entry name" value="ANKYRIN"/>
</dbReference>
<keyword evidence="1" id="KW-0677">Repeat</keyword>
<dbReference type="EMBL" id="PDNA01000075">
    <property type="protein sequence ID" value="PGH16222.1"/>
    <property type="molecule type" value="Genomic_DNA"/>
</dbReference>
<dbReference type="PROSITE" id="PS50297">
    <property type="entry name" value="ANK_REP_REGION"/>
    <property type="match status" value="5"/>
</dbReference>
<feature type="repeat" description="ANK" evidence="3">
    <location>
        <begin position="889"/>
        <end position="921"/>
    </location>
</feature>
<evidence type="ECO:0000313" key="6">
    <source>
        <dbReference type="EMBL" id="PGH16222.1"/>
    </source>
</evidence>
<keyword evidence="7" id="KW-1185">Reference proteome</keyword>
<dbReference type="PROSITE" id="PS50181">
    <property type="entry name" value="FBOX"/>
    <property type="match status" value="1"/>
</dbReference>
<evidence type="ECO:0000259" key="5">
    <source>
        <dbReference type="PROSITE" id="PS50181"/>
    </source>
</evidence>
<feature type="repeat" description="ANK" evidence="3">
    <location>
        <begin position="783"/>
        <end position="815"/>
    </location>
</feature>
<dbReference type="Proteomes" id="UP000224634">
    <property type="component" value="Unassembled WGS sequence"/>
</dbReference>
<dbReference type="PANTHER" id="PTHR24123:SF33">
    <property type="entry name" value="PROTEIN HOS4"/>
    <property type="match status" value="1"/>
</dbReference>
<feature type="repeat" description="ANK" evidence="3">
    <location>
        <begin position="122"/>
        <end position="144"/>
    </location>
</feature>
<feature type="region of interest" description="Disordered" evidence="4">
    <location>
        <begin position="854"/>
        <end position="879"/>
    </location>
</feature>
<dbReference type="SUPFAM" id="SSF81383">
    <property type="entry name" value="F-box domain"/>
    <property type="match status" value="1"/>
</dbReference>
<feature type="repeat" description="ANK" evidence="3">
    <location>
        <begin position="606"/>
        <end position="638"/>
    </location>
</feature>
<evidence type="ECO:0000256" key="1">
    <source>
        <dbReference type="ARBA" id="ARBA00022737"/>
    </source>
</evidence>
<sequence>MTLDQLPVELIYNVARFLPPRYLCRWMVTCSRYRDVLVRIRNTVAAHQTTSSGDPVLLWAIDKGYLSFMSRLLESGADPSKTKSGTRSANITALHKAVSRHDVDATKLLLQYGSNVGALDATNSTPLHVAAEQGYDDLVAMLLDATDFRRTEFKTVLLRAVKYDHGSLVRCFLALGADPHVTEGLGVCSFLNRHCLPYWLSGFSWGELEYYNAFQVAVLIGSIPIVDFLFPSQESMAELKAPFFLSQTHWRKAVGWYPSTFRHLAKRNPDLLAELFCAAIFPFTPFAHLDWAVKSCYTDLVVQWLEKPRKEVPQLYLSRLLAISIEGEHDSLARKIYNLGADPFHATETPALARASRRGDEDWVCKFLGQHSAVHFEQATVGVSLEIAAYYGHLGVAKQLLKASGNVSYNSSVALAAAVWLGHTEMADVLMKAGACLHPALKVAAPDGNTSSARQLLDQSVTEYILSEDLFCRTPCSVEGAWEILQEIRIAGASARARIDRDIDACDSWSALLSSTQKSVVLSMGQKLFWLAMTDRFAPLWPEREAWQRIVVARGGLAATWRLAESSMLDTVVLGKLICTAAGEGHCDILSFLLGRTAAFTGIADKASTALHTAVRKDKTEVIPLLLQAGADVNSKGSGGNTPPLFGATANTVVLLVDAGANIWAANERGQSPLSMHVRKYFDLPHDDSDALIEAFLYCEYRHDDNLCVEKGYERPDKDAYENHHRVINDILSHRSLVNYGATLHWAVSRGHYDIVEFIARYSAGLEDPQSPKIYHGAWDIRDGDTVLHTAARRGNVRILEKLIEADTNLPRLRDRLNKDGDSVLDTAALCGHVCITKELLEADTTKLFHLRDGGEQGRQQHTVPHRRTTRTGMHSGNYPALCDRVNNDGETPLRIAVREGNVEMFTLFSAPGLGVDAVNDANITGETPKVV</sequence>
<feature type="repeat" description="ANK" evidence="3">
    <location>
        <begin position="89"/>
        <end position="121"/>
    </location>
</feature>
<dbReference type="OrthoDB" id="366390at2759"/>
<dbReference type="PROSITE" id="PS50088">
    <property type="entry name" value="ANK_REPEAT"/>
    <property type="match status" value="5"/>
</dbReference>
<name>A0A2B7Y5T1_POLH7</name>
<proteinExistence type="predicted"/>
<dbReference type="InterPro" id="IPR051165">
    <property type="entry name" value="Multifunctional_ANK_Repeat"/>
</dbReference>
<dbReference type="SMART" id="SM00248">
    <property type="entry name" value="ANK"/>
    <property type="match status" value="12"/>
</dbReference>
<dbReference type="InterPro" id="IPR036047">
    <property type="entry name" value="F-box-like_dom_sf"/>
</dbReference>
<evidence type="ECO:0000256" key="3">
    <source>
        <dbReference type="PROSITE-ProRule" id="PRU00023"/>
    </source>
</evidence>
<comment type="caution">
    <text evidence="6">The sequence shown here is derived from an EMBL/GenBank/DDBJ whole genome shotgun (WGS) entry which is preliminary data.</text>
</comment>
<accession>A0A2B7Y5T1</accession>
<dbReference type="AlphaFoldDB" id="A0A2B7Y5T1"/>
<dbReference type="InterPro" id="IPR002110">
    <property type="entry name" value="Ankyrin_rpt"/>
</dbReference>
<reference evidence="6 7" key="1">
    <citation type="submission" date="2017-10" db="EMBL/GenBank/DDBJ databases">
        <title>Comparative genomics in systemic dimorphic fungi from Ajellomycetaceae.</title>
        <authorList>
            <person name="Munoz J.F."/>
            <person name="Mcewen J.G."/>
            <person name="Clay O.K."/>
            <person name="Cuomo C.A."/>
        </authorList>
    </citation>
    <scope>NUCLEOTIDE SEQUENCE [LARGE SCALE GENOMIC DNA]</scope>
    <source>
        <strain evidence="6 7">UAMH7299</strain>
    </source>
</reference>
<keyword evidence="2 3" id="KW-0040">ANK repeat</keyword>
<dbReference type="InterPro" id="IPR036770">
    <property type="entry name" value="Ankyrin_rpt-contain_sf"/>
</dbReference>
<organism evidence="6 7">
    <name type="scientific">Polytolypa hystricis (strain UAMH7299)</name>
    <dbReference type="NCBI Taxonomy" id="1447883"/>
    <lineage>
        <taxon>Eukaryota</taxon>
        <taxon>Fungi</taxon>
        <taxon>Dikarya</taxon>
        <taxon>Ascomycota</taxon>
        <taxon>Pezizomycotina</taxon>
        <taxon>Eurotiomycetes</taxon>
        <taxon>Eurotiomycetidae</taxon>
        <taxon>Onygenales</taxon>
        <taxon>Onygenales incertae sedis</taxon>
        <taxon>Polytolypa</taxon>
    </lineage>
</organism>
<dbReference type="Gene3D" id="1.25.40.20">
    <property type="entry name" value="Ankyrin repeat-containing domain"/>
    <property type="match status" value="4"/>
</dbReference>
<dbReference type="Pfam" id="PF12796">
    <property type="entry name" value="Ank_2"/>
    <property type="match status" value="3"/>
</dbReference>